<comment type="caution">
    <text evidence="2">The sequence shown here is derived from an EMBL/GenBank/DDBJ whole genome shotgun (WGS) entry which is preliminary data.</text>
</comment>
<keyword evidence="3" id="KW-1185">Reference proteome</keyword>
<dbReference type="Proteomes" id="UP001519460">
    <property type="component" value="Unassembled WGS sequence"/>
</dbReference>
<dbReference type="AlphaFoldDB" id="A0ABD0JBA3"/>
<protein>
    <submittedName>
        <fullName evidence="2">Uncharacterized protein</fullName>
    </submittedName>
</protein>
<reference evidence="2 3" key="1">
    <citation type="journal article" date="2023" name="Sci. Data">
        <title>Genome assembly of the Korean intertidal mud-creeper Batillaria attramentaria.</title>
        <authorList>
            <person name="Patra A.K."/>
            <person name="Ho P.T."/>
            <person name="Jun S."/>
            <person name="Lee S.J."/>
            <person name="Kim Y."/>
            <person name="Won Y.J."/>
        </authorList>
    </citation>
    <scope>NUCLEOTIDE SEQUENCE [LARGE SCALE GENOMIC DNA]</scope>
    <source>
        <strain evidence="2">Wonlab-2016</strain>
    </source>
</reference>
<sequence length="133" mass="15369">MRGERASEREGRVTSNTYRKWSFVKPIPQNASCNALALLGKQECHLVQFLRRVYGNSITIQRQRNYPNTKGSHSASATHANQHPGKCPCYQDTVTYPQGNRRPAGTSSTHTQPTRHQHRDRYYVYNCNQHHHH</sequence>
<name>A0ABD0JBA3_9CAEN</name>
<feature type="region of interest" description="Disordered" evidence="1">
    <location>
        <begin position="65"/>
        <end position="84"/>
    </location>
</feature>
<evidence type="ECO:0000256" key="1">
    <source>
        <dbReference type="SAM" id="MobiDB-lite"/>
    </source>
</evidence>
<evidence type="ECO:0000313" key="2">
    <source>
        <dbReference type="EMBL" id="KAK7468073.1"/>
    </source>
</evidence>
<feature type="region of interest" description="Disordered" evidence="1">
    <location>
        <begin position="91"/>
        <end position="120"/>
    </location>
</feature>
<evidence type="ECO:0000313" key="3">
    <source>
        <dbReference type="Proteomes" id="UP001519460"/>
    </source>
</evidence>
<gene>
    <name evidence="2" type="ORF">BaRGS_00036724</name>
</gene>
<feature type="compositionally biased region" description="Polar residues" evidence="1">
    <location>
        <begin position="65"/>
        <end position="81"/>
    </location>
</feature>
<accession>A0ABD0JBA3</accession>
<organism evidence="2 3">
    <name type="scientific">Batillaria attramentaria</name>
    <dbReference type="NCBI Taxonomy" id="370345"/>
    <lineage>
        <taxon>Eukaryota</taxon>
        <taxon>Metazoa</taxon>
        <taxon>Spiralia</taxon>
        <taxon>Lophotrochozoa</taxon>
        <taxon>Mollusca</taxon>
        <taxon>Gastropoda</taxon>
        <taxon>Caenogastropoda</taxon>
        <taxon>Sorbeoconcha</taxon>
        <taxon>Cerithioidea</taxon>
        <taxon>Batillariidae</taxon>
        <taxon>Batillaria</taxon>
    </lineage>
</organism>
<dbReference type="EMBL" id="JACVVK020000524">
    <property type="protein sequence ID" value="KAK7468073.1"/>
    <property type="molecule type" value="Genomic_DNA"/>
</dbReference>
<proteinExistence type="predicted"/>